<organism evidence="1">
    <name type="scientific">Sesamum radiatum</name>
    <name type="common">Black benniseed</name>
    <dbReference type="NCBI Taxonomy" id="300843"/>
    <lineage>
        <taxon>Eukaryota</taxon>
        <taxon>Viridiplantae</taxon>
        <taxon>Streptophyta</taxon>
        <taxon>Embryophyta</taxon>
        <taxon>Tracheophyta</taxon>
        <taxon>Spermatophyta</taxon>
        <taxon>Magnoliopsida</taxon>
        <taxon>eudicotyledons</taxon>
        <taxon>Gunneridae</taxon>
        <taxon>Pentapetalae</taxon>
        <taxon>asterids</taxon>
        <taxon>lamiids</taxon>
        <taxon>Lamiales</taxon>
        <taxon>Pedaliaceae</taxon>
        <taxon>Sesamum</taxon>
    </lineage>
</organism>
<dbReference type="EMBL" id="JACGWJ010000002">
    <property type="protein sequence ID" value="KAL0434955.1"/>
    <property type="molecule type" value="Genomic_DNA"/>
</dbReference>
<reference evidence="1" key="2">
    <citation type="journal article" date="2024" name="Plant">
        <title>Genomic evolution and insights into agronomic trait innovations of Sesamum species.</title>
        <authorList>
            <person name="Miao H."/>
            <person name="Wang L."/>
            <person name="Qu L."/>
            <person name="Liu H."/>
            <person name="Sun Y."/>
            <person name="Le M."/>
            <person name="Wang Q."/>
            <person name="Wei S."/>
            <person name="Zheng Y."/>
            <person name="Lin W."/>
            <person name="Duan Y."/>
            <person name="Cao H."/>
            <person name="Xiong S."/>
            <person name="Wang X."/>
            <person name="Wei L."/>
            <person name="Li C."/>
            <person name="Ma Q."/>
            <person name="Ju M."/>
            <person name="Zhao R."/>
            <person name="Li G."/>
            <person name="Mu C."/>
            <person name="Tian Q."/>
            <person name="Mei H."/>
            <person name="Zhang T."/>
            <person name="Gao T."/>
            <person name="Zhang H."/>
        </authorList>
    </citation>
    <scope>NUCLEOTIDE SEQUENCE</scope>
    <source>
        <strain evidence="1">G02</strain>
    </source>
</reference>
<accession>A0AAW2W487</accession>
<name>A0AAW2W487_SESRA</name>
<proteinExistence type="predicted"/>
<comment type="caution">
    <text evidence="1">The sequence shown here is derived from an EMBL/GenBank/DDBJ whole genome shotgun (WGS) entry which is preliminary data.</text>
</comment>
<dbReference type="AlphaFoldDB" id="A0AAW2W487"/>
<sequence length="71" mass="7723">MMGKVEVNDPPRKGVIRMIAGGPIGGDSQRTGKAQVREAYGTTIKEIMDVEPANDAPLIRFDQEKQSGPRI</sequence>
<evidence type="ECO:0000313" key="1">
    <source>
        <dbReference type="EMBL" id="KAL0434955.1"/>
    </source>
</evidence>
<protein>
    <submittedName>
        <fullName evidence="1">Uncharacterized protein</fullName>
    </submittedName>
</protein>
<gene>
    <name evidence="1" type="ORF">Sradi_0203400</name>
</gene>
<reference evidence="1" key="1">
    <citation type="submission" date="2020-06" db="EMBL/GenBank/DDBJ databases">
        <authorList>
            <person name="Li T."/>
            <person name="Hu X."/>
            <person name="Zhang T."/>
            <person name="Song X."/>
            <person name="Zhang H."/>
            <person name="Dai N."/>
            <person name="Sheng W."/>
            <person name="Hou X."/>
            <person name="Wei L."/>
        </authorList>
    </citation>
    <scope>NUCLEOTIDE SEQUENCE</scope>
    <source>
        <strain evidence="1">G02</strain>
        <tissue evidence="1">Leaf</tissue>
    </source>
</reference>